<dbReference type="OrthoDB" id="66726at2759"/>
<dbReference type="Gene3D" id="3.30.40.10">
    <property type="entry name" value="Zinc/RING finger domain, C3HC4 (zinc finger)"/>
    <property type="match status" value="1"/>
</dbReference>
<dbReference type="STRING" id="1531966.A0A0A1TTJ7"/>
<accession>A0A0A1TTJ7</accession>
<protein>
    <recommendedName>
        <fullName evidence="5">Ubiquitin-protein ligase</fullName>
    </recommendedName>
</protein>
<evidence type="ECO:0008006" key="5">
    <source>
        <dbReference type="Google" id="ProtNLM"/>
    </source>
</evidence>
<feature type="region of interest" description="Disordered" evidence="1">
    <location>
        <begin position="732"/>
        <end position="771"/>
    </location>
</feature>
<reference evidence="3 4" key="1">
    <citation type="journal article" date="2015" name="Genome Announc.">
        <title>Draft Genome Sequence and Gene Annotation of the Entomopathogenic Fungus Verticillium hemipterigenum.</title>
        <authorList>
            <person name="Horn F."/>
            <person name="Habel A."/>
            <person name="Scharf D.H."/>
            <person name="Dworschak J."/>
            <person name="Brakhage A.A."/>
            <person name="Guthke R."/>
            <person name="Hertweck C."/>
            <person name="Linde J."/>
        </authorList>
    </citation>
    <scope>NUCLEOTIDE SEQUENCE [LARGE SCALE GENOMIC DNA]</scope>
</reference>
<dbReference type="GO" id="GO:0061630">
    <property type="term" value="F:ubiquitin protein ligase activity"/>
    <property type="evidence" value="ECO:0007669"/>
    <property type="project" value="TreeGrafter"/>
</dbReference>
<evidence type="ECO:0000256" key="1">
    <source>
        <dbReference type="SAM" id="MobiDB-lite"/>
    </source>
</evidence>
<dbReference type="GO" id="GO:0016567">
    <property type="term" value="P:protein ubiquitination"/>
    <property type="evidence" value="ECO:0007669"/>
    <property type="project" value="TreeGrafter"/>
</dbReference>
<dbReference type="EMBL" id="CDHN01000008">
    <property type="protein sequence ID" value="CEJ95127.1"/>
    <property type="molecule type" value="Genomic_DNA"/>
</dbReference>
<feature type="transmembrane region" description="Helical" evidence="2">
    <location>
        <begin position="370"/>
        <end position="387"/>
    </location>
</feature>
<evidence type="ECO:0000256" key="2">
    <source>
        <dbReference type="SAM" id="Phobius"/>
    </source>
</evidence>
<name>A0A0A1TTJ7_9HYPO</name>
<dbReference type="CDD" id="cd16616">
    <property type="entry name" value="mRING-HC-C4C4_Asi1p-like"/>
    <property type="match status" value="1"/>
</dbReference>
<gene>
    <name evidence="3" type="ORF">VHEMI10625</name>
</gene>
<evidence type="ECO:0000313" key="3">
    <source>
        <dbReference type="EMBL" id="CEJ95127.1"/>
    </source>
</evidence>
<keyword evidence="2" id="KW-1133">Transmembrane helix</keyword>
<evidence type="ECO:0000313" key="4">
    <source>
        <dbReference type="Proteomes" id="UP000039046"/>
    </source>
</evidence>
<dbReference type="PANTHER" id="PTHR22696:SF1">
    <property type="entry name" value="E3 UBIQUITIN-PROTEIN LIGASE RNF26"/>
    <property type="match status" value="1"/>
</dbReference>
<proteinExistence type="predicted"/>
<keyword evidence="4" id="KW-1185">Reference proteome</keyword>
<dbReference type="Pfam" id="PF13920">
    <property type="entry name" value="zf-C3HC4_3"/>
    <property type="match status" value="1"/>
</dbReference>
<feature type="transmembrane region" description="Helical" evidence="2">
    <location>
        <begin position="407"/>
        <end position="434"/>
    </location>
</feature>
<dbReference type="PANTHER" id="PTHR22696">
    <property type="entry name" value="E3 UBIQUITIN-PROTEIN LIGASE RNF26"/>
    <property type="match status" value="1"/>
</dbReference>
<dbReference type="Proteomes" id="UP000039046">
    <property type="component" value="Unassembled WGS sequence"/>
</dbReference>
<dbReference type="AlphaFoldDB" id="A0A0A1TTJ7"/>
<keyword evidence="2" id="KW-0812">Transmembrane</keyword>
<organism evidence="3 4">
    <name type="scientific">[Torrubiella] hemipterigena</name>
    <dbReference type="NCBI Taxonomy" id="1531966"/>
    <lineage>
        <taxon>Eukaryota</taxon>
        <taxon>Fungi</taxon>
        <taxon>Dikarya</taxon>
        <taxon>Ascomycota</taxon>
        <taxon>Pezizomycotina</taxon>
        <taxon>Sordariomycetes</taxon>
        <taxon>Hypocreomycetidae</taxon>
        <taxon>Hypocreales</taxon>
        <taxon>Clavicipitaceae</taxon>
        <taxon>Clavicipitaceae incertae sedis</taxon>
        <taxon>'Torrubiella' clade</taxon>
    </lineage>
</organism>
<dbReference type="HOGENOM" id="CLU_006057_0_0_1"/>
<dbReference type="InterPro" id="IPR013083">
    <property type="entry name" value="Znf_RING/FYVE/PHD"/>
</dbReference>
<keyword evidence="2" id="KW-0472">Membrane</keyword>
<sequence length="939" mass="103734">MAAPTIPHLPLGNDISNPTAWSNFTAWATNMTRHAPSLEEIGAAGRGMFRKLGSYLPLTDSLHDQANNAMDLLRFTTTDSDTYADGGPASESTVGGPLSHASRLTLDGARGLGSVFSYATSRWALSCIVMAIVLNRTQIFAATRRRLRLRWKLRLILRILPIILLVADARRLLQSIQCQTSPDFSQLRWGNATKTSDLMFANSNHVLNTISSILLAGASDEGSCISVGMVPNPSSAEPVSLRGSLSALWPLFGSFCLSHFIETVACAVQGRPLATETGMTLFEQSLAFAEADATVNNQISHVTFASPSKAASATTVSGVASSFTKSMVLRRVNTAPEVLLIAFLSTMTHISSHVLGVFDLQSKYRLLNTGFWGVCFMSSIVWSAFVFDLEDPTTQGLLRFPTVCIIGFVPHVLVLLGIALCLFIYGLALLLSAFASPPPNEERAGMSFRQRIWYAHENMQANVSLSEVRITRDMDFYTALLRTGFAAISMASEAVYLNEDRGVNLKRHTWLEEARYQEAEELQKQWIGPGVANSRFDEIGAIGLIPVKPGATPAPNGYARERAAQKVPKSRHERNLRMGVGTTERSSRWVMAVDFLARIARLVLKVGALVTLGMLKLVRIRSQPGWLLWLARHPKPSAAEEESKYAATLSSRRRLNQASEARLMESIEGIDVGAEIRRANQYPDEEHYQADVWRYFKEGGPWGSGDTSGDYVPEPTDDLWDTTSFVSMSTTTGYETTDDEAGWESEASGQRTPTQHSQRFSRENTPVADSPMDTNALAKLLRPSTKEEREEAATLAAHFQSDKIMTRANFRRLEQLRRTRVLTSPARRRQSMASPGPRQVKLTPDEEEKLLELLLLERRQDAQANASAREDLPGSSSAIEDDQSPQCVVCQSASRAIIVWPCRCLSLCDDCRVSLAMNNFDKCVCCRRDVLSFSRIYVP</sequence>
<dbReference type="GO" id="GO:0006511">
    <property type="term" value="P:ubiquitin-dependent protein catabolic process"/>
    <property type="evidence" value="ECO:0007669"/>
    <property type="project" value="TreeGrafter"/>
</dbReference>
<feature type="compositionally biased region" description="Polar residues" evidence="1">
    <location>
        <begin position="747"/>
        <end position="758"/>
    </location>
</feature>